<proteinExistence type="inferred from homology"/>
<dbReference type="GO" id="GO:0019239">
    <property type="term" value="F:deaminase activity"/>
    <property type="evidence" value="ECO:0007669"/>
    <property type="project" value="InterPro"/>
</dbReference>
<keyword evidence="8" id="KW-1185">Reference proteome</keyword>
<dbReference type="InterPro" id="IPR032466">
    <property type="entry name" value="Metal_Hydrolase"/>
</dbReference>
<dbReference type="EMBL" id="CP006568">
    <property type="protein sequence ID" value="AHF74128.1"/>
    <property type="molecule type" value="Genomic_DNA"/>
</dbReference>
<keyword evidence="5" id="KW-0862">Zinc</keyword>
<dbReference type="STRING" id="2342.SOPEG_2344"/>
<dbReference type="PANTHER" id="PTHR43114">
    <property type="entry name" value="ADENINE DEAMINASE"/>
    <property type="match status" value="1"/>
</dbReference>
<comment type="cofactor">
    <cofactor evidence="1">
        <name>Zn(2+)</name>
        <dbReference type="ChEBI" id="CHEBI:29105"/>
    </cofactor>
</comment>
<evidence type="ECO:0000313" key="7">
    <source>
        <dbReference type="EMBL" id="AHF74128.1"/>
    </source>
</evidence>
<reference evidence="7 8" key="1">
    <citation type="journal article" date="2014" name="Genome Biol. Evol.">
        <title>Genome degeneration and adaptation in a nascent stage of symbiosis.</title>
        <authorList>
            <person name="Oakeson K.F."/>
            <person name="Gil R."/>
            <person name="Clayton A.L."/>
            <person name="Dunn D.M."/>
            <person name="von Niederhausern A.C."/>
            <person name="Hamil C."/>
            <person name="Aoyagi A."/>
            <person name="Duval B."/>
            <person name="Baca A."/>
            <person name="Silva F.J."/>
            <person name="Vallier A."/>
            <person name="Jackson D.G."/>
            <person name="Latorre A."/>
            <person name="Weiss R.B."/>
            <person name="Heddi A."/>
            <person name="Moya A."/>
            <person name="Dale C."/>
        </authorList>
    </citation>
    <scope>NUCLEOTIDE SEQUENCE [LARGE SCALE GENOMIC DNA]</scope>
    <source>
        <strain evidence="8">none</strain>
    </source>
</reference>
<evidence type="ECO:0000256" key="3">
    <source>
        <dbReference type="ARBA" id="ARBA00022723"/>
    </source>
</evidence>
<evidence type="ECO:0000313" key="8">
    <source>
        <dbReference type="Proteomes" id="UP000019025"/>
    </source>
</evidence>
<dbReference type="KEGG" id="pes:SOPEG_2344"/>
<dbReference type="Proteomes" id="UP000019025">
    <property type="component" value="Chromosome"/>
</dbReference>
<keyword evidence="4" id="KW-0378">Hydrolase</keyword>
<dbReference type="AlphaFoldDB" id="W0HPT0"/>
<evidence type="ECO:0000256" key="1">
    <source>
        <dbReference type="ARBA" id="ARBA00001947"/>
    </source>
</evidence>
<keyword evidence="3" id="KW-0479">Metal-binding</keyword>
<organism evidence="7 8">
    <name type="scientific">Candidatus Sodalis pierantonii str. SOPE</name>
    <dbReference type="NCBI Taxonomy" id="2342"/>
    <lineage>
        <taxon>Bacteria</taxon>
        <taxon>Pseudomonadati</taxon>
        <taxon>Pseudomonadota</taxon>
        <taxon>Gammaproteobacteria</taxon>
        <taxon>Enterobacterales</taxon>
        <taxon>Bruguierivoracaceae</taxon>
        <taxon>Sodalis</taxon>
    </lineage>
</organism>
<evidence type="ECO:0000256" key="5">
    <source>
        <dbReference type="ARBA" id="ARBA00022833"/>
    </source>
</evidence>
<protein>
    <submittedName>
        <fullName evidence="7">Adenosine deaminase</fullName>
    </submittedName>
</protein>
<dbReference type="Pfam" id="PF00962">
    <property type="entry name" value="A_deaminase"/>
    <property type="match status" value="1"/>
</dbReference>
<dbReference type="RefSeq" id="WP_025245599.1">
    <property type="nucleotide sequence ID" value="NZ_CP006568.1"/>
</dbReference>
<evidence type="ECO:0000256" key="4">
    <source>
        <dbReference type="ARBA" id="ARBA00022801"/>
    </source>
</evidence>
<comment type="similarity">
    <text evidence="2">Belongs to the metallo-dependent hydrolases superfamily. Adenosine and AMP deaminases family.</text>
</comment>
<evidence type="ECO:0000259" key="6">
    <source>
        <dbReference type="Pfam" id="PF00962"/>
    </source>
</evidence>
<dbReference type="HOGENOM" id="CLU_039228_0_2_6"/>
<evidence type="ECO:0000256" key="2">
    <source>
        <dbReference type="ARBA" id="ARBA00006676"/>
    </source>
</evidence>
<dbReference type="eggNOG" id="COG1816">
    <property type="taxonomic scope" value="Bacteria"/>
</dbReference>
<dbReference type="InterPro" id="IPR006330">
    <property type="entry name" value="Ado/ade_deaminase"/>
</dbReference>
<dbReference type="PANTHER" id="PTHR43114:SF6">
    <property type="entry name" value="ADENINE DEAMINASE"/>
    <property type="match status" value="1"/>
</dbReference>
<accession>W0HPT0</accession>
<sequence length="292" mass="31409">MIDTSLPLTDLHRHLDGNIRPQTILDLGREFGVSLPANTLDALRPHVQVTATEPDLVSFLQKLDLGVSVLGSQEAVIDGVQSASRESGLPVRLIGIMSRTFGKDACWQELEAILACRDGITTVDLAGDELGYPGSEFLSHFTRARDAGLRITVHVGEAAGPESIWQAIQELGAERIGHGVKAIDDPKLMDFLATHAIGIESCLTSNIQTSTVRDLAHHPLKRFLDSGILATLNSDDPAVQGIDIGHEYRQAAPAAGLNAQDIARAQQNGLTIAFLNKAEKEALCARVLAHKR</sequence>
<dbReference type="PATRIC" id="fig|2342.5.peg.2488"/>
<feature type="domain" description="Adenosine deaminase" evidence="6">
    <location>
        <begin position="74"/>
        <end position="287"/>
    </location>
</feature>
<dbReference type="GO" id="GO:0046872">
    <property type="term" value="F:metal ion binding"/>
    <property type="evidence" value="ECO:0007669"/>
    <property type="project" value="UniProtKB-KW"/>
</dbReference>
<dbReference type="InterPro" id="IPR001365">
    <property type="entry name" value="A_deaminase_dom"/>
</dbReference>
<dbReference type="Gene3D" id="3.20.20.140">
    <property type="entry name" value="Metal-dependent hydrolases"/>
    <property type="match status" value="2"/>
</dbReference>
<dbReference type="GO" id="GO:0016814">
    <property type="term" value="F:hydrolase activity, acting on carbon-nitrogen (but not peptide) bonds, in cyclic amidines"/>
    <property type="evidence" value="ECO:0007669"/>
    <property type="project" value="UniProtKB-ARBA"/>
</dbReference>
<name>W0HPT0_9GAMM</name>
<dbReference type="SUPFAM" id="SSF51556">
    <property type="entry name" value="Metallo-dependent hydrolases"/>
    <property type="match status" value="1"/>
</dbReference>
<dbReference type="NCBIfam" id="TIGR01430">
    <property type="entry name" value="aden_deam"/>
    <property type="match status" value="1"/>
</dbReference>
<gene>
    <name evidence="7" type="primary">add</name>
    <name evidence="7" type="ORF">SOPEG_2344</name>
</gene>